<dbReference type="Pfam" id="PF10988">
    <property type="entry name" value="DUF2807"/>
    <property type="match status" value="1"/>
</dbReference>
<dbReference type="EMBL" id="FOFN01000002">
    <property type="protein sequence ID" value="SEQ43868.1"/>
    <property type="molecule type" value="Genomic_DNA"/>
</dbReference>
<feature type="domain" description="Putative auto-transporter adhesin head GIN" evidence="1">
    <location>
        <begin position="30"/>
        <end position="186"/>
    </location>
</feature>
<reference evidence="2 3" key="1">
    <citation type="submission" date="2016-10" db="EMBL/GenBank/DDBJ databases">
        <authorList>
            <person name="de Groot N.N."/>
        </authorList>
    </citation>
    <scope>NUCLEOTIDE SEQUENCE [LARGE SCALE GENOMIC DNA]</scope>
    <source>
        <strain evidence="2 3">DSM 21035</strain>
    </source>
</reference>
<dbReference type="Gene3D" id="2.160.20.120">
    <property type="match status" value="1"/>
</dbReference>
<dbReference type="Proteomes" id="UP000198999">
    <property type="component" value="Unassembled WGS sequence"/>
</dbReference>
<accession>A0A1H9G2D7</accession>
<sequence>MLILVAATGLAQIKGNGTIETKIFPLENVKQIKINLYANVTIDAKANEELTIATDENLFDLIDKEVVNGVLYLNQKKWISPSKKPIITIGAPYLYRVEQGTHDTTKIINVDNEELRVIAPVGKVFIEGKTKELRLGSELSTIDASKIKAEKAFINLWSRGTVTVNATEHVWAKVSNSGKLILVNEPKSRNIKTDKNDYNTEIASETALPRFIKFKIRNNSLNRHNFFVVGPKPNGTKFGYGFPLMPRALRKENWTTGTKVYKVNKLGFRKLLVTISADDENKIVDLF</sequence>
<proteinExistence type="predicted"/>
<protein>
    <submittedName>
        <fullName evidence="2">Putative auto-transporter adhesin, head GIN domain</fullName>
    </submittedName>
</protein>
<dbReference type="InterPro" id="IPR021255">
    <property type="entry name" value="DUF2807"/>
</dbReference>
<organism evidence="2 3">
    <name type="scientific">Hyunsoonleella jejuensis</name>
    <dbReference type="NCBI Taxonomy" id="419940"/>
    <lineage>
        <taxon>Bacteria</taxon>
        <taxon>Pseudomonadati</taxon>
        <taxon>Bacteroidota</taxon>
        <taxon>Flavobacteriia</taxon>
        <taxon>Flavobacteriales</taxon>
        <taxon>Flavobacteriaceae</taxon>
    </lineage>
</organism>
<keyword evidence="3" id="KW-1185">Reference proteome</keyword>
<evidence type="ECO:0000259" key="1">
    <source>
        <dbReference type="Pfam" id="PF10988"/>
    </source>
</evidence>
<dbReference type="AlphaFoldDB" id="A0A1H9G2D7"/>
<name>A0A1H9G2D7_9FLAO</name>
<dbReference type="STRING" id="419940.SAMN05421824_1645"/>
<gene>
    <name evidence="2" type="ORF">SAMN05421824_1645</name>
</gene>
<evidence type="ECO:0000313" key="2">
    <source>
        <dbReference type="EMBL" id="SEQ43868.1"/>
    </source>
</evidence>
<evidence type="ECO:0000313" key="3">
    <source>
        <dbReference type="Proteomes" id="UP000198999"/>
    </source>
</evidence>